<name>A0A6P5YFC1_DURZI</name>
<dbReference type="PANTHER" id="PTHR35317">
    <property type="entry name" value="OS04G0629600 PROTEIN"/>
    <property type="match status" value="1"/>
</dbReference>
<dbReference type="Proteomes" id="UP000515121">
    <property type="component" value="Unplaced"/>
</dbReference>
<reference evidence="3" key="1">
    <citation type="submission" date="2025-08" db="UniProtKB">
        <authorList>
            <consortium name="RefSeq"/>
        </authorList>
    </citation>
    <scope>IDENTIFICATION</scope>
    <source>
        <tissue evidence="3">Fruit stalk</tissue>
    </source>
</reference>
<organism evidence="2 3">
    <name type="scientific">Durio zibethinus</name>
    <name type="common">Durian</name>
    <dbReference type="NCBI Taxonomy" id="66656"/>
    <lineage>
        <taxon>Eukaryota</taxon>
        <taxon>Viridiplantae</taxon>
        <taxon>Streptophyta</taxon>
        <taxon>Embryophyta</taxon>
        <taxon>Tracheophyta</taxon>
        <taxon>Spermatophyta</taxon>
        <taxon>Magnoliopsida</taxon>
        <taxon>eudicotyledons</taxon>
        <taxon>Gunneridae</taxon>
        <taxon>Pentapetalae</taxon>
        <taxon>rosids</taxon>
        <taxon>malvids</taxon>
        <taxon>Malvales</taxon>
        <taxon>Malvaceae</taxon>
        <taxon>Helicteroideae</taxon>
        <taxon>Durio</taxon>
    </lineage>
</organism>
<dbReference type="AlphaFoldDB" id="A0A6P5YFC1"/>
<evidence type="ECO:0000256" key="1">
    <source>
        <dbReference type="SAM" id="MobiDB-lite"/>
    </source>
</evidence>
<feature type="region of interest" description="Disordered" evidence="1">
    <location>
        <begin position="178"/>
        <end position="226"/>
    </location>
</feature>
<dbReference type="KEGG" id="dzi:111291345"/>
<dbReference type="PANTHER" id="PTHR35317:SF11">
    <property type="entry name" value="CCHC-TYPE DOMAIN-CONTAINING PROTEIN"/>
    <property type="match status" value="1"/>
</dbReference>
<gene>
    <name evidence="3" type="primary">LOC111291345</name>
</gene>
<dbReference type="SUPFAM" id="SSF57756">
    <property type="entry name" value="Retrovirus zinc finger-like domains"/>
    <property type="match status" value="1"/>
</dbReference>
<evidence type="ECO:0000313" key="2">
    <source>
        <dbReference type="Proteomes" id="UP000515121"/>
    </source>
</evidence>
<accession>A0A6P5YFC1</accession>
<protein>
    <submittedName>
        <fullName evidence="3">Uncharacterized protein LOC111291345</fullName>
    </submittedName>
</protein>
<dbReference type="InterPro" id="IPR036875">
    <property type="entry name" value="Znf_CCHC_sf"/>
</dbReference>
<dbReference type="Pfam" id="PF14223">
    <property type="entry name" value="Retrotran_gag_2"/>
    <property type="match status" value="1"/>
</dbReference>
<dbReference type="GO" id="GO:0003676">
    <property type="term" value="F:nucleic acid binding"/>
    <property type="evidence" value="ECO:0007669"/>
    <property type="project" value="InterPro"/>
</dbReference>
<sequence>MKFLHFQTIPPWHRLKHRKKRRQRNQRQRPACLLQSIIFTHIMSLKSTKEIWDYLKNEYEGDERIKGMQVLNLIREFELQIMKDSETIKDYFDKLLSITNKVRLFGSEFTDSRIVEKILVTVPERYEATITVLENTKDLSKISLTELLNALQAQKQRRLMRKDTTIEGALAVKHQNVAKSKKKKRKDFEGNGASTASANAKEKNENKKKSYSPCQHYGKKGHPPFRCWKRPDAKCTKCNQMGYEAVICKNKTLQPGEDAKITD</sequence>
<dbReference type="RefSeq" id="XP_022738756.1">
    <property type="nucleotide sequence ID" value="XM_022883021.1"/>
</dbReference>
<evidence type="ECO:0000313" key="3">
    <source>
        <dbReference type="RefSeq" id="XP_022738756.1"/>
    </source>
</evidence>
<dbReference type="GeneID" id="111291345"/>
<keyword evidence="2" id="KW-1185">Reference proteome</keyword>
<dbReference type="OrthoDB" id="1000705at2759"/>
<dbReference type="GO" id="GO:0008270">
    <property type="term" value="F:zinc ion binding"/>
    <property type="evidence" value="ECO:0007669"/>
    <property type="project" value="InterPro"/>
</dbReference>
<proteinExistence type="predicted"/>